<feature type="domain" description="F-box" evidence="1">
    <location>
        <begin position="65"/>
        <end position="114"/>
    </location>
</feature>
<protein>
    <recommendedName>
        <fullName evidence="1">F-box domain-containing protein</fullName>
    </recommendedName>
</protein>
<dbReference type="SUPFAM" id="SSF81383">
    <property type="entry name" value="F-box domain"/>
    <property type="match status" value="1"/>
</dbReference>
<comment type="caution">
    <text evidence="2">The sequence shown here is derived from an EMBL/GenBank/DDBJ whole genome shotgun (WGS) entry which is preliminary data.</text>
</comment>
<gene>
    <name evidence="2" type="ORF">D9619_009995</name>
</gene>
<dbReference type="Pfam" id="PF12937">
    <property type="entry name" value="F-box-like"/>
    <property type="match status" value="1"/>
</dbReference>
<reference evidence="2 3" key="1">
    <citation type="journal article" date="2020" name="ISME J.">
        <title>Uncovering the hidden diversity of litter-decomposition mechanisms in mushroom-forming fungi.</title>
        <authorList>
            <person name="Floudas D."/>
            <person name="Bentzer J."/>
            <person name="Ahren D."/>
            <person name="Johansson T."/>
            <person name="Persson P."/>
            <person name="Tunlid A."/>
        </authorList>
    </citation>
    <scope>NUCLEOTIDE SEQUENCE [LARGE SCALE GENOMIC DNA]</scope>
    <source>
        <strain evidence="2 3">CBS 101986</strain>
    </source>
</reference>
<dbReference type="OrthoDB" id="2884925at2759"/>
<dbReference type="Proteomes" id="UP000567179">
    <property type="component" value="Unassembled WGS sequence"/>
</dbReference>
<proteinExistence type="predicted"/>
<dbReference type="InterPro" id="IPR036047">
    <property type="entry name" value="F-box-like_dom_sf"/>
</dbReference>
<organism evidence="2 3">
    <name type="scientific">Psilocybe cf. subviscida</name>
    <dbReference type="NCBI Taxonomy" id="2480587"/>
    <lineage>
        <taxon>Eukaryota</taxon>
        <taxon>Fungi</taxon>
        <taxon>Dikarya</taxon>
        <taxon>Basidiomycota</taxon>
        <taxon>Agaricomycotina</taxon>
        <taxon>Agaricomycetes</taxon>
        <taxon>Agaricomycetidae</taxon>
        <taxon>Agaricales</taxon>
        <taxon>Agaricineae</taxon>
        <taxon>Strophariaceae</taxon>
        <taxon>Psilocybe</taxon>
    </lineage>
</organism>
<dbReference type="InterPro" id="IPR001810">
    <property type="entry name" value="F-box_dom"/>
</dbReference>
<dbReference type="Gene3D" id="3.80.10.10">
    <property type="entry name" value="Ribonuclease Inhibitor"/>
    <property type="match status" value="1"/>
</dbReference>
<dbReference type="EMBL" id="JAACJJ010000015">
    <property type="protein sequence ID" value="KAF5325570.1"/>
    <property type="molecule type" value="Genomic_DNA"/>
</dbReference>
<evidence type="ECO:0000313" key="2">
    <source>
        <dbReference type="EMBL" id="KAF5325570.1"/>
    </source>
</evidence>
<keyword evidence="3" id="KW-1185">Reference proteome</keyword>
<name>A0A8H5F6G4_9AGAR</name>
<dbReference type="Gene3D" id="1.20.1280.50">
    <property type="match status" value="1"/>
</dbReference>
<evidence type="ECO:0000313" key="3">
    <source>
        <dbReference type="Proteomes" id="UP000567179"/>
    </source>
</evidence>
<sequence>MHGLSSSEEAQKMKDREILQLATRRSLSLMKTRRNAYARSADTPDAIDPASLLEVKARWNTYAPISQLPKEILVEIFMIVKDSPHCSFEDLHRLAQICGHWRGVAINTPALWTDLPTGRHDYTLLMLDRSKTAPLAVYLLKDIPAATINAVLNHIERIRTMTLDLPAGSLNDAQSFLSGSRRRKALQLEELAITSHYHPLENSRFTFSLDTFLLTSTLRQLCFSGIRFDWGVLSTLPNLTHLIFDRASVTASISGKHFVAALQQMSNLETLQMSLDRIGLYNYSPTTSPEFIHLPCLTTVLVTTTNKPDLLGHFLSHTKFPRLRHLRIECHFRLLYDFSSIIQAAATTMDNGCFGTPEVLNIDYNHFAMSFKNGRHESSSSYAGLDLPIRSDARGAESDYAVIADVMACIANLNGGLFSPLVRLSINISIRLSRGQFAQLFGSLPRLKHIKVYNNLFTKLIETLSTDVDHPSNAPPTFPKLRSIMWIQSTMNSQSNFLDPVLFNDLHDCLIKRRDSNASIRTLDLVGCFLQEQIEQLEDVVAEVRVRSWQTYLGP</sequence>
<evidence type="ECO:0000259" key="1">
    <source>
        <dbReference type="Pfam" id="PF12937"/>
    </source>
</evidence>
<dbReference type="AlphaFoldDB" id="A0A8H5F6G4"/>
<dbReference type="InterPro" id="IPR032675">
    <property type="entry name" value="LRR_dom_sf"/>
</dbReference>
<accession>A0A8H5F6G4</accession>
<dbReference type="SUPFAM" id="SSF52047">
    <property type="entry name" value="RNI-like"/>
    <property type="match status" value="1"/>
</dbReference>